<feature type="transmembrane region" description="Helical" evidence="1">
    <location>
        <begin position="86"/>
        <end position="105"/>
    </location>
</feature>
<name>A0A075HQL5_9EURY</name>
<keyword evidence="1" id="KW-0812">Transmembrane</keyword>
<reference evidence="2" key="1">
    <citation type="journal article" date="2014" name="Genome Biol. Evol.">
        <title>Pangenome evidence for extensive interdomain horizontal transfer affecting lineage core and shell genes in uncultured planktonic thaumarchaeota and euryarchaeota.</title>
        <authorList>
            <person name="Deschamps P."/>
            <person name="Zivanovic Y."/>
            <person name="Moreira D."/>
            <person name="Rodriguez-Valera F."/>
            <person name="Lopez-Garcia P."/>
        </authorList>
    </citation>
    <scope>NUCLEOTIDE SEQUENCE</scope>
</reference>
<protein>
    <submittedName>
        <fullName evidence="2">Uncharacterized protein</fullName>
    </submittedName>
</protein>
<evidence type="ECO:0000313" key="2">
    <source>
        <dbReference type="EMBL" id="AIF18661.1"/>
    </source>
</evidence>
<dbReference type="AlphaFoldDB" id="A0A075HQL5"/>
<keyword evidence="1" id="KW-0472">Membrane</keyword>
<evidence type="ECO:0000256" key="1">
    <source>
        <dbReference type="SAM" id="Phobius"/>
    </source>
</evidence>
<keyword evidence="1" id="KW-1133">Transmembrane helix</keyword>
<feature type="transmembrane region" description="Helical" evidence="1">
    <location>
        <begin position="64"/>
        <end position="81"/>
    </location>
</feature>
<feature type="transmembrane region" description="Helical" evidence="1">
    <location>
        <begin position="6"/>
        <end position="22"/>
    </location>
</feature>
<dbReference type="EMBL" id="KF901116">
    <property type="protein sequence ID" value="AIF18661.1"/>
    <property type="molecule type" value="Genomic_DNA"/>
</dbReference>
<accession>A0A075HQL5</accession>
<proteinExistence type="predicted"/>
<organism evidence="2">
    <name type="scientific">uncultured marine group II/III euryarchaeote KM3_83_G03</name>
    <dbReference type="NCBI Taxonomy" id="1456522"/>
    <lineage>
        <taxon>Archaea</taxon>
        <taxon>Methanobacteriati</taxon>
        <taxon>Methanobacteriota</taxon>
        <taxon>environmental samples</taxon>
    </lineage>
</organism>
<feature type="transmembrane region" description="Helical" evidence="1">
    <location>
        <begin position="34"/>
        <end position="58"/>
    </location>
</feature>
<sequence length="133" mass="15375">MWLALLFSVINGFMSFIANYVIRLSCLDIAPVAIILIAWRGESIFFGAFMMVLVYNLVSPKDFGFLWIVFPLTLLTGYLALVIHSFFVLLLIYHIIGLMFAYFFAYLNPRYMMFALANFSLNVLLGKAYNFFF</sequence>